<dbReference type="EMBL" id="LR824015">
    <property type="protein sequence ID" value="CAD0200389.1"/>
    <property type="molecule type" value="Genomic_DNA"/>
</dbReference>
<protein>
    <submittedName>
        <fullName evidence="2">Uncharacterized protein</fullName>
    </submittedName>
</protein>
<feature type="region of interest" description="Disordered" evidence="1">
    <location>
        <begin position="1"/>
        <end position="93"/>
    </location>
</feature>
<feature type="compositionally biased region" description="Low complexity" evidence="1">
    <location>
        <begin position="23"/>
        <end position="37"/>
    </location>
</feature>
<feature type="compositionally biased region" description="Polar residues" evidence="1">
    <location>
        <begin position="76"/>
        <end position="93"/>
    </location>
</feature>
<name>A0A9N8KVB4_CHRIL</name>
<evidence type="ECO:0000256" key="1">
    <source>
        <dbReference type="SAM" id="MobiDB-lite"/>
    </source>
</evidence>
<reference evidence="2" key="1">
    <citation type="submission" date="2021-12" db="EMBL/GenBank/DDBJ databases">
        <authorList>
            <person name="King R."/>
        </authorList>
    </citation>
    <scope>NUCLEOTIDE SEQUENCE</scope>
</reference>
<dbReference type="AlphaFoldDB" id="A0A9N8KVB4"/>
<evidence type="ECO:0000313" key="2">
    <source>
        <dbReference type="EMBL" id="CAD0200389.1"/>
    </source>
</evidence>
<sequence>MQDQYYMSVHEWTEEDRPKSRCLSARAPRTPRTPRALSPRRRAPGLEDHDMVQRNNERNRRTSVARPLSARELPRTTCSRRTSLTQRPAFSIY</sequence>
<accession>A0A9N8KVB4</accession>
<keyword evidence="3" id="KW-1185">Reference proteome</keyword>
<dbReference type="OrthoDB" id="7466250at2759"/>
<proteinExistence type="predicted"/>
<organism evidence="2 3">
    <name type="scientific">Chrysodeixis includens</name>
    <name type="common">Soybean looper</name>
    <name type="synonym">Pseudoplusia includens</name>
    <dbReference type="NCBI Taxonomy" id="689277"/>
    <lineage>
        <taxon>Eukaryota</taxon>
        <taxon>Metazoa</taxon>
        <taxon>Ecdysozoa</taxon>
        <taxon>Arthropoda</taxon>
        <taxon>Hexapoda</taxon>
        <taxon>Insecta</taxon>
        <taxon>Pterygota</taxon>
        <taxon>Neoptera</taxon>
        <taxon>Endopterygota</taxon>
        <taxon>Lepidoptera</taxon>
        <taxon>Glossata</taxon>
        <taxon>Ditrysia</taxon>
        <taxon>Noctuoidea</taxon>
        <taxon>Noctuidae</taxon>
        <taxon>Plusiinae</taxon>
        <taxon>Chrysodeixis</taxon>
    </lineage>
</organism>
<gene>
    <name evidence="2" type="ORF">CINC_LOCUS2076</name>
</gene>
<evidence type="ECO:0000313" key="3">
    <source>
        <dbReference type="Proteomes" id="UP001154114"/>
    </source>
</evidence>
<feature type="compositionally biased region" description="Basic and acidic residues" evidence="1">
    <location>
        <begin position="44"/>
        <end position="60"/>
    </location>
</feature>
<dbReference type="Proteomes" id="UP001154114">
    <property type="component" value="Chromosome 12"/>
</dbReference>